<organism evidence="1 2">
    <name type="scientific">Neptunitalea chrysea</name>
    <dbReference type="NCBI Taxonomy" id="1647581"/>
    <lineage>
        <taxon>Bacteria</taxon>
        <taxon>Pseudomonadati</taxon>
        <taxon>Bacteroidota</taxon>
        <taxon>Flavobacteriia</taxon>
        <taxon>Flavobacteriales</taxon>
        <taxon>Flavobacteriaceae</taxon>
        <taxon>Neptunitalea</taxon>
    </lineage>
</organism>
<dbReference type="EMBL" id="BRVP01000021">
    <property type="protein sequence ID" value="GLB53670.1"/>
    <property type="molecule type" value="Genomic_DNA"/>
</dbReference>
<proteinExistence type="predicted"/>
<dbReference type="Proteomes" id="UP001143545">
    <property type="component" value="Unassembled WGS sequence"/>
</dbReference>
<dbReference type="AlphaFoldDB" id="A0A9W6B8G8"/>
<accession>A0A9W6B8G8</accession>
<evidence type="ECO:0000313" key="2">
    <source>
        <dbReference type="Proteomes" id="UP001143545"/>
    </source>
</evidence>
<name>A0A9W6B8G8_9FLAO</name>
<sequence length="273" mass="30876">MAVLTSFAQEEETVEKYTSHNKGKFFVLFGGNTANYTDSDIHFTGNGYDFTVYDASAHDKPRGWSIDYINPSRMTIPQTNFELGYFISDHYNIAFKVDHMKYVMTQYQKATVSGGINLPDSEPGSQYNGVYASEDVFMTEDFLMFEHTDGLNYIHLGFSRFDDLTHLISSTINTDVFQINLTEGVGAGILFPKTNATLLGKERHDDFHVSGYGLSADIGLNLTLFKHFFVKGSLKQGYINMPNIRTTNDPSDKASQHFIFFERLISFGVIFKI</sequence>
<gene>
    <name evidence="1" type="ORF">NBRC110019_27110</name>
</gene>
<evidence type="ECO:0000313" key="1">
    <source>
        <dbReference type="EMBL" id="GLB53670.1"/>
    </source>
</evidence>
<keyword evidence="2" id="KW-1185">Reference proteome</keyword>
<dbReference type="RefSeq" id="WP_281755784.1">
    <property type="nucleotide sequence ID" value="NZ_BRVP01000021.1"/>
</dbReference>
<protein>
    <submittedName>
        <fullName evidence="1">Membrane protein</fullName>
    </submittedName>
</protein>
<reference evidence="1" key="1">
    <citation type="submission" date="2022-07" db="EMBL/GenBank/DDBJ databases">
        <title>Taxonomy of Novel Oxalotrophic and Methylotrophic Bacteria.</title>
        <authorList>
            <person name="Sahin N."/>
            <person name="Tani A."/>
        </authorList>
    </citation>
    <scope>NUCLEOTIDE SEQUENCE</scope>
    <source>
        <strain evidence="1">AM327</strain>
    </source>
</reference>
<comment type="caution">
    <text evidence="1">The sequence shown here is derived from an EMBL/GenBank/DDBJ whole genome shotgun (WGS) entry which is preliminary data.</text>
</comment>